<organism evidence="1 2">
    <name type="scientific">Babesia caballi</name>
    <dbReference type="NCBI Taxonomy" id="5871"/>
    <lineage>
        <taxon>Eukaryota</taxon>
        <taxon>Sar</taxon>
        <taxon>Alveolata</taxon>
        <taxon>Apicomplexa</taxon>
        <taxon>Aconoidasida</taxon>
        <taxon>Piroplasmida</taxon>
        <taxon>Babesiidae</taxon>
        <taxon>Babesia</taxon>
    </lineage>
</organism>
<dbReference type="Proteomes" id="UP001497744">
    <property type="component" value="Unassembled WGS sequence"/>
</dbReference>
<dbReference type="RefSeq" id="XP_067715356.1">
    <property type="nucleotide sequence ID" value="XM_067859255.1"/>
</dbReference>
<name>A0AAV4LU29_BABCB</name>
<proteinExistence type="predicted"/>
<comment type="caution">
    <text evidence="1">The sequence shown here is derived from an EMBL/GenBank/DDBJ whole genome shotgun (WGS) entry which is preliminary data.</text>
</comment>
<protein>
    <submittedName>
        <fullName evidence="1">FAD-dependent oxidoreductase</fullName>
    </submittedName>
</protein>
<keyword evidence="2" id="KW-1185">Reference proteome</keyword>
<evidence type="ECO:0000313" key="2">
    <source>
        <dbReference type="Proteomes" id="UP001497744"/>
    </source>
</evidence>
<dbReference type="AlphaFoldDB" id="A0AAV4LU29"/>
<dbReference type="EMBL" id="BPLF01000002">
    <property type="protein sequence ID" value="GIX63287.1"/>
    <property type="molecule type" value="Genomic_DNA"/>
</dbReference>
<evidence type="ECO:0000313" key="1">
    <source>
        <dbReference type="EMBL" id="GIX63287.1"/>
    </source>
</evidence>
<dbReference type="GeneID" id="94194768"/>
<gene>
    <name evidence="1" type="ORF">BcabD6B2_27220</name>
</gene>
<sequence length="391" mass="43155">MLQKAATATTTFYYLAHLGGKHPHPVHTDNHVPELREALQHRHGGVTRNAALKQAPVVLNPEHVKHSLSLVSAAVREALGQLEAEHLDGELLLSHRAEKVDVAAAPALRARPVVAQVALGEEDGVARPSLLPQLLYARRLRITAVEVELVVRQRPRDDGLLEVLFRAVLKQLGGYRRVEAAVAQLLQRRQQKVPPREQPSRRRATQRTEGVAISRIFSPTSALEPATGLLRRRTRLISSCRATVDCGFFSLLVRLMLPRALGSPAPPLNYWGLSSSLRWLCFTSRRSRWDYRAKGGVFLLRRTFRGNRPIPHHLPASNGTLTLQGRATTAGATDVNITTISPQILTFSRTTGEQDTLDPATRHARLNTSGRAAAIVLAGNRLEQRVCFGAH</sequence>
<reference evidence="1 2" key="1">
    <citation type="submission" date="2021-06" db="EMBL/GenBank/DDBJ databases">
        <title>Genome sequence of Babesia caballi.</title>
        <authorList>
            <person name="Yamagishi J."/>
            <person name="Kidaka T."/>
            <person name="Ochi A."/>
        </authorList>
    </citation>
    <scope>NUCLEOTIDE SEQUENCE [LARGE SCALE GENOMIC DNA]</scope>
    <source>
        <strain evidence="1">USDA-D6B2</strain>
    </source>
</reference>
<accession>A0AAV4LU29</accession>